<dbReference type="EMBL" id="HG316463">
    <property type="protein sequence ID" value="CDF91158.1"/>
    <property type="molecule type" value="Genomic_DNA"/>
</dbReference>
<dbReference type="Gene3D" id="3.40.50.300">
    <property type="entry name" value="P-loop containing nucleotide triphosphate hydrolases"/>
    <property type="match status" value="1"/>
</dbReference>
<proteinExistence type="predicted"/>
<dbReference type="GO" id="GO:0005634">
    <property type="term" value="C:nucleus"/>
    <property type="evidence" value="ECO:0007669"/>
    <property type="project" value="InterPro"/>
</dbReference>
<organism evidence="1 2">
    <name type="scientific">Zygosaccharomyces bailii (strain CLIB 213 / ATCC 58445 / CBS 680 / BCRC 21525 / NBRC 1098 / NCYC 1416 / NRRL Y-2227)</name>
    <dbReference type="NCBI Taxonomy" id="1333698"/>
    <lineage>
        <taxon>Eukaryota</taxon>
        <taxon>Fungi</taxon>
        <taxon>Dikarya</taxon>
        <taxon>Ascomycota</taxon>
        <taxon>Saccharomycotina</taxon>
        <taxon>Saccharomycetes</taxon>
        <taxon>Saccharomycetales</taxon>
        <taxon>Saccharomycetaceae</taxon>
        <taxon>Zygosaccharomyces</taxon>
    </lineage>
</organism>
<keyword evidence="2" id="KW-1185">Reference proteome</keyword>
<evidence type="ECO:0000313" key="2">
    <source>
        <dbReference type="Proteomes" id="UP000019375"/>
    </source>
</evidence>
<dbReference type="Proteomes" id="UP000019375">
    <property type="component" value="Unassembled WGS sequence"/>
</dbReference>
<protein>
    <submittedName>
        <fullName evidence="1">ZYBA0S10-01002g1_1</fullName>
    </submittedName>
</protein>
<reference evidence="2" key="1">
    <citation type="journal article" date="2013" name="Genome Announc.">
        <title>Genome sequence of the food spoilage yeast Zygosaccharomyces bailii CLIB 213(T).</title>
        <authorList>
            <person name="Galeote V."/>
            <person name="Bigey F."/>
            <person name="Devillers H."/>
            <person name="Neuveglise C."/>
            <person name="Dequin S."/>
        </authorList>
    </citation>
    <scope>NUCLEOTIDE SEQUENCE [LARGE SCALE GENOMIC DNA]</scope>
    <source>
        <strain evidence="2">CLIB 213 / ATCC 58445 / CBS 680 / CCRC 21525 / NBRC 1098 / NCYC 1416 / NRRL Y-2227</strain>
    </source>
</reference>
<dbReference type="AlphaFoldDB" id="A0A8J2TAA6"/>
<dbReference type="GO" id="GO:0097196">
    <property type="term" value="C:Shu complex"/>
    <property type="evidence" value="ECO:0007669"/>
    <property type="project" value="InterPro"/>
</dbReference>
<accession>A0A8J2TAA6</accession>
<sequence>MQQAEHNIGESREEVGTFEELKLITAWASPDPQALARCIANTILDSNNVVFYIDAASSFPLTPLQGLIPSDNKQAYENVRIQTSLNLDELNHTIKKVIQYLAMDKVRRRQESDRGPQSVLIVISGIEIMFRNSKSNSPTALHHTMLRDLLLKLRVEANHSDPRGVTLKSLILLPQTVYERSHSLNSTKRLKVAPIFGNSLSDYIVKFYADELVTRNL</sequence>
<evidence type="ECO:0000313" key="1">
    <source>
        <dbReference type="EMBL" id="CDF91158.1"/>
    </source>
</evidence>
<dbReference type="InterPro" id="IPR031783">
    <property type="entry name" value="Csm2"/>
</dbReference>
<dbReference type="OrthoDB" id="4067310at2759"/>
<dbReference type="InterPro" id="IPR027417">
    <property type="entry name" value="P-loop_NTPase"/>
</dbReference>
<name>A0A8J2TAA6_ZYGB2</name>
<gene>
    <name evidence="1" type="ORF">BN860_01002g</name>
</gene>
<dbReference type="Pfam" id="PF16834">
    <property type="entry name" value="CSM2"/>
    <property type="match status" value="1"/>
</dbReference>
<dbReference type="GO" id="GO:0000725">
    <property type="term" value="P:recombinational repair"/>
    <property type="evidence" value="ECO:0007669"/>
    <property type="project" value="InterPro"/>
</dbReference>